<accession>Q2RMU4</accession>
<dbReference type="PATRIC" id="fig|269796.9.peg.3881"/>
<dbReference type="RefSeq" id="WP_011391504.1">
    <property type="nucleotide sequence ID" value="NC_007643.1"/>
</dbReference>
<protein>
    <submittedName>
        <fullName evidence="2">Excisionase/Xis, DNA-binding</fullName>
    </submittedName>
</protein>
<dbReference type="EMBL" id="CP000230">
    <property type="protein sequence ID" value="ABC24551.1"/>
    <property type="molecule type" value="Genomic_DNA"/>
</dbReference>
<dbReference type="NCBIfam" id="TIGR01764">
    <property type="entry name" value="excise"/>
    <property type="match status" value="1"/>
</dbReference>
<dbReference type="SUPFAM" id="SSF46955">
    <property type="entry name" value="Putative DNA-binding domain"/>
    <property type="match status" value="1"/>
</dbReference>
<proteinExistence type="predicted"/>
<dbReference type="Pfam" id="PF12728">
    <property type="entry name" value="HTH_17"/>
    <property type="match status" value="1"/>
</dbReference>
<evidence type="ECO:0000313" key="2">
    <source>
        <dbReference type="EMBL" id="ABC24551.1"/>
    </source>
</evidence>
<sequence length="58" mass="6929">MLSKPLLTVHEAAQLLKVKEATIRQWIRDQQMRAIKFGREWRIAEADLERFVNDHANR</sequence>
<feature type="domain" description="Helix-turn-helix" evidence="1">
    <location>
        <begin position="6"/>
        <end position="54"/>
    </location>
</feature>
<dbReference type="EnsemblBacteria" id="ABC24551">
    <property type="protein sequence ID" value="ABC24551"/>
    <property type="gene ID" value="Rru_A3757"/>
</dbReference>
<dbReference type="GO" id="GO:0003677">
    <property type="term" value="F:DNA binding"/>
    <property type="evidence" value="ECO:0007669"/>
    <property type="project" value="UniProtKB-KW"/>
</dbReference>
<dbReference type="PhylomeDB" id="Q2RMU4"/>
<dbReference type="KEGG" id="rru:Rru_A3757"/>
<dbReference type="eggNOG" id="ENOG5033BIC">
    <property type="taxonomic scope" value="Bacteria"/>
</dbReference>
<evidence type="ECO:0000259" key="1">
    <source>
        <dbReference type="Pfam" id="PF12728"/>
    </source>
</evidence>
<dbReference type="InterPro" id="IPR009061">
    <property type="entry name" value="DNA-bd_dom_put_sf"/>
</dbReference>
<evidence type="ECO:0000313" key="3">
    <source>
        <dbReference type="Proteomes" id="UP000001929"/>
    </source>
</evidence>
<dbReference type="AlphaFoldDB" id="Q2RMU4"/>
<organism evidence="2 3">
    <name type="scientific">Rhodospirillum rubrum (strain ATCC 11170 / ATH 1.1.1 / DSM 467 / LMG 4362 / NCIMB 8255 / S1)</name>
    <dbReference type="NCBI Taxonomy" id="269796"/>
    <lineage>
        <taxon>Bacteria</taxon>
        <taxon>Pseudomonadati</taxon>
        <taxon>Pseudomonadota</taxon>
        <taxon>Alphaproteobacteria</taxon>
        <taxon>Rhodospirillales</taxon>
        <taxon>Rhodospirillaceae</taxon>
        <taxon>Rhodospirillum</taxon>
    </lineage>
</organism>
<dbReference type="InterPro" id="IPR041657">
    <property type="entry name" value="HTH_17"/>
</dbReference>
<dbReference type="InterPro" id="IPR010093">
    <property type="entry name" value="SinI_DNA-bd"/>
</dbReference>
<gene>
    <name evidence="2" type="ordered locus">Rru_A3757</name>
</gene>
<name>Q2RMU4_RHORT</name>
<keyword evidence="2" id="KW-0238">DNA-binding</keyword>
<dbReference type="Proteomes" id="UP000001929">
    <property type="component" value="Chromosome"/>
</dbReference>
<keyword evidence="3" id="KW-1185">Reference proteome</keyword>
<reference evidence="2 3" key="1">
    <citation type="journal article" date="2011" name="Stand. Genomic Sci.">
        <title>Complete genome sequence of Rhodospirillum rubrum type strain (S1).</title>
        <authorList>
            <person name="Munk A.C."/>
            <person name="Copeland A."/>
            <person name="Lucas S."/>
            <person name="Lapidus A."/>
            <person name="Del Rio T.G."/>
            <person name="Barry K."/>
            <person name="Detter J.C."/>
            <person name="Hammon N."/>
            <person name="Israni S."/>
            <person name="Pitluck S."/>
            <person name="Brettin T."/>
            <person name="Bruce D."/>
            <person name="Han C."/>
            <person name="Tapia R."/>
            <person name="Gilna P."/>
            <person name="Schmutz J."/>
            <person name="Larimer F."/>
            <person name="Land M."/>
            <person name="Kyrpides N.C."/>
            <person name="Mavromatis K."/>
            <person name="Richardson P."/>
            <person name="Rohde M."/>
            <person name="Goker M."/>
            <person name="Klenk H.P."/>
            <person name="Zhang Y."/>
            <person name="Roberts G.P."/>
            <person name="Reslewic S."/>
            <person name="Schwartz D.C."/>
        </authorList>
    </citation>
    <scope>NUCLEOTIDE SEQUENCE [LARGE SCALE GENOMIC DNA]</scope>
    <source>
        <strain evidence="3">ATCC 11170 / ATH 1.1.1 / DSM 467 / LMG 4362 / NCIMB 8255 / S1</strain>
    </source>
</reference>
<dbReference type="HOGENOM" id="CLU_140176_4_3_5"/>